<evidence type="ECO:0000259" key="7">
    <source>
        <dbReference type="Pfam" id="PF00291"/>
    </source>
</evidence>
<dbReference type="PANTHER" id="PTHR43050:SF1">
    <property type="entry name" value="SERINE RACEMASE"/>
    <property type="match status" value="1"/>
</dbReference>
<evidence type="ECO:0000256" key="2">
    <source>
        <dbReference type="ARBA" id="ARBA00001933"/>
    </source>
</evidence>
<comment type="caution">
    <text evidence="8">The sequence shown here is derived from an EMBL/GenBank/DDBJ whole genome shotgun (WGS) entry which is preliminary data.</text>
</comment>
<comment type="cofactor">
    <cofactor evidence="2">
        <name>pyridoxal 5'-phosphate</name>
        <dbReference type="ChEBI" id="CHEBI:597326"/>
    </cofactor>
</comment>
<comment type="cofactor">
    <cofactor evidence="3">
        <name>Mn(2+)</name>
        <dbReference type="ChEBI" id="CHEBI:29035"/>
    </cofactor>
</comment>
<evidence type="ECO:0000256" key="1">
    <source>
        <dbReference type="ARBA" id="ARBA00001913"/>
    </source>
</evidence>
<keyword evidence="9" id="KW-1185">Reference proteome</keyword>
<evidence type="ECO:0000313" key="9">
    <source>
        <dbReference type="Proteomes" id="UP001595462"/>
    </source>
</evidence>
<gene>
    <name evidence="8" type="ORF">ACFOSU_15065</name>
</gene>
<comment type="cofactor">
    <cofactor evidence="1">
        <name>Ca(2+)</name>
        <dbReference type="ChEBI" id="CHEBI:29108"/>
    </cofactor>
</comment>
<dbReference type="Gene3D" id="3.40.50.1100">
    <property type="match status" value="2"/>
</dbReference>
<evidence type="ECO:0000313" key="8">
    <source>
        <dbReference type="EMBL" id="MFC3105201.1"/>
    </source>
</evidence>
<proteinExistence type="predicted"/>
<dbReference type="CDD" id="cd01562">
    <property type="entry name" value="Thr-dehyd"/>
    <property type="match status" value="1"/>
</dbReference>
<name>A0ABV7ETG2_9GAMM</name>
<keyword evidence="5" id="KW-0460">Magnesium</keyword>
<organism evidence="8 9">
    <name type="scientific">Salinisphaera aquimarina</name>
    <dbReference type="NCBI Taxonomy" id="2094031"/>
    <lineage>
        <taxon>Bacteria</taxon>
        <taxon>Pseudomonadati</taxon>
        <taxon>Pseudomonadota</taxon>
        <taxon>Gammaproteobacteria</taxon>
        <taxon>Salinisphaerales</taxon>
        <taxon>Salinisphaeraceae</taxon>
        <taxon>Salinisphaera</taxon>
    </lineage>
</organism>
<reference evidence="9" key="1">
    <citation type="journal article" date="2019" name="Int. J. Syst. Evol. Microbiol.">
        <title>The Global Catalogue of Microorganisms (GCM) 10K type strain sequencing project: providing services to taxonomists for standard genome sequencing and annotation.</title>
        <authorList>
            <consortium name="The Broad Institute Genomics Platform"/>
            <consortium name="The Broad Institute Genome Sequencing Center for Infectious Disease"/>
            <person name="Wu L."/>
            <person name="Ma J."/>
        </authorList>
    </citation>
    <scope>NUCLEOTIDE SEQUENCE [LARGE SCALE GENOMIC DNA]</scope>
    <source>
        <strain evidence="9">KCTC 52640</strain>
    </source>
</reference>
<evidence type="ECO:0000256" key="6">
    <source>
        <dbReference type="ARBA" id="ARBA00022898"/>
    </source>
</evidence>
<evidence type="ECO:0000256" key="5">
    <source>
        <dbReference type="ARBA" id="ARBA00022842"/>
    </source>
</evidence>
<accession>A0ABV7ETG2</accession>
<dbReference type="InterPro" id="IPR000634">
    <property type="entry name" value="Ser/Thr_deHydtase_PyrdxlP-BS"/>
</dbReference>
<protein>
    <submittedName>
        <fullName evidence="8">Pyridoxal-phosphate dependent enzyme</fullName>
    </submittedName>
</protein>
<dbReference type="SUPFAM" id="SSF53686">
    <property type="entry name" value="Tryptophan synthase beta subunit-like PLP-dependent enzymes"/>
    <property type="match status" value="1"/>
</dbReference>
<evidence type="ECO:0000256" key="4">
    <source>
        <dbReference type="ARBA" id="ARBA00001946"/>
    </source>
</evidence>
<dbReference type="PANTHER" id="PTHR43050">
    <property type="entry name" value="SERINE / THREONINE RACEMASE FAMILY MEMBER"/>
    <property type="match status" value="1"/>
</dbReference>
<dbReference type="Pfam" id="PF00291">
    <property type="entry name" value="PALP"/>
    <property type="match status" value="1"/>
</dbReference>
<dbReference type="Proteomes" id="UP001595462">
    <property type="component" value="Unassembled WGS sequence"/>
</dbReference>
<feature type="domain" description="Tryptophan synthase beta chain-like PALP" evidence="7">
    <location>
        <begin position="18"/>
        <end position="304"/>
    </location>
</feature>
<dbReference type="PROSITE" id="PS00165">
    <property type="entry name" value="DEHYDRATASE_SER_THR"/>
    <property type="match status" value="1"/>
</dbReference>
<dbReference type="RefSeq" id="WP_380690761.1">
    <property type="nucleotide sequence ID" value="NZ_JBHRSS010000007.1"/>
</dbReference>
<keyword evidence="6" id="KW-0663">Pyridoxal phosphate</keyword>
<dbReference type="EMBL" id="JBHRSS010000007">
    <property type="protein sequence ID" value="MFC3105201.1"/>
    <property type="molecule type" value="Genomic_DNA"/>
</dbReference>
<dbReference type="InterPro" id="IPR001926">
    <property type="entry name" value="TrpB-like_PALP"/>
</dbReference>
<comment type="cofactor">
    <cofactor evidence="4">
        <name>Mg(2+)</name>
        <dbReference type="ChEBI" id="CHEBI:18420"/>
    </cofactor>
</comment>
<evidence type="ECO:0000256" key="3">
    <source>
        <dbReference type="ARBA" id="ARBA00001936"/>
    </source>
</evidence>
<sequence length="317" mass="33266">MPIPTIDDLHAARTRIAPWIHRTPVLTCDTLDRMSGASLFFKCENFQKTGAFKARGAVNAVFSLTDTQAAQGVATHSSGNHGMALARAAACRGIACTVVMPKTAPQPKIDAVRGYGGNVLFCEPTNSAREAALQTVIEQSGAIFVAPFNDAAVIAGQGSCALELLEQMPDLDAIIAPVGGGGLISGTAIACKSTAEGMKVYAAEPAQADDAYRSLKAGQRLVEDAPDTIADGLRASLGPLTWQIIQAHVDDIFLASEADIVAAMRLIWQRMKIVIEASCALPLAAILNNPETFAGQRVGVILTGGNVDLSRLPWSQS</sequence>
<dbReference type="InterPro" id="IPR036052">
    <property type="entry name" value="TrpB-like_PALP_sf"/>
</dbReference>